<dbReference type="Proteomes" id="UP000800093">
    <property type="component" value="Unassembled WGS sequence"/>
</dbReference>
<gene>
    <name evidence="1" type="ORF">CC78DRAFT_574574</name>
</gene>
<reference evidence="2" key="1">
    <citation type="journal article" date="2020" name="Stud. Mycol.">
        <title>101 Dothideomycetes genomes: A test case for predicting lifestyles and emergence of pathogens.</title>
        <authorList>
            <person name="Haridas S."/>
            <person name="Albert R."/>
            <person name="Binder M."/>
            <person name="Bloem J."/>
            <person name="LaButti K."/>
            <person name="Salamov A."/>
            <person name="Andreopoulos B."/>
            <person name="Baker S."/>
            <person name="Barry K."/>
            <person name="Bills G."/>
            <person name="Bluhm B."/>
            <person name="Cannon C."/>
            <person name="Castanera R."/>
            <person name="Culley D."/>
            <person name="Daum C."/>
            <person name="Ezra D."/>
            <person name="Gonzalez J."/>
            <person name="Henrissat B."/>
            <person name="Kuo A."/>
            <person name="Liang C."/>
            <person name="Lipzen A."/>
            <person name="Lutzoni F."/>
            <person name="Magnuson J."/>
            <person name="Mondo S."/>
            <person name="Nolan M."/>
            <person name="Ohm R."/>
            <person name="Pangilinan J."/>
            <person name="Park H.-J."/>
            <person name="Ramirez L."/>
            <person name="Alfaro M."/>
            <person name="Sun H."/>
            <person name="Tritt A."/>
            <person name="Yoshinaga Y."/>
            <person name="Zwiers L.-H."/>
            <person name="Turgeon B."/>
            <person name="Goodwin S."/>
            <person name="Spatafora J."/>
            <person name="Crous P."/>
            <person name="Grigoriev I."/>
        </authorList>
    </citation>
    <scope>NUCLEOTIDE SEQUENCE [LARGE SCALE GENOMIC DNA]</scope>
    <source>
        <strain evidence="2">CBS 304.66</strain>
    </source>
</reference>
<evidence type="ECO:0000313" key="1">
    <source>
        <dbReference type="EMBL" id="KAF2269710.1"/>
    </source>
</evidence>
<name>A0A9P4TQU5_9PLEO</name>
<sequence>MYSNQLGDDSFEICSLSARQYNEISGWDKSQSGVVTDEHHDGDRGFRFVFTEGGGSFGIYPGVQWACAERTYEYSLWIKQATADSCTMEVIWGATRNEVILGTHTPTTEWSNIIKDYTITGTGLMIYGNHLEFRVTCAAGGLANPVWIDDLSFLQPDLQ</sequence>
<evidence type="ECO:0000313" key="2">
    <source>
        <dbReference type="Proteomes" id="UP000800093"/>
    </source>
</evidence>
<dbReference type="EMBL" id="ML986581">
    <property type="protein sequence ID" value="KAF2269710.1"/>
    <property type="molecule type" value="Genomic_DNA"/>
</dbReference>
<accession>A0A9P4TQU5</accession>
<dbReference type="Gene3D" id="2.60.120.260">
    <property type="entry name" value="Galactose-binding domain-like"/>
    <property type="match status" value="1"/>
</dbReference>
<comment type="caution">
    <text evidence="1">The sequence shown here is derived from an EMBL/GenBank/DDBJ whole genome shotgun (WGS) entry which is preliminary data.</text>
</comment>
<proteinExistence type="predicted"/>
<dbReference type="AlphaFoldDB" id="A0A9P4TQU5"/>
<organism evidence="1 2">
    <name type="scientific">Lojkania enalia</name>
    <dbReference type="NCBI Taxonomy" id="147567"/>
    <lineage>
        <taxon>Eukaryota</taxon>
        <taxon>Fungi</taxon>
        <taxon>Dikarya</taxon>
        <taxon>Ascomycota</taxon>
        <taxon>Pezizomycotina</taxon>
        <taxon>Dothideomycetes</taxon>
        <taxon>Pleosporomycetidae</taxon>
        <taxon>Pleosporales</taxon>
        <taxon>Pleosporales incertae sedis</taxon>
        <taxon>Lojkania</taxon>
    </lineage>
</organism>
<protein>
    <submittedName>
        <fullName evidence="1">Uncharacterized protein</fullName>
    </submittedName>
</protein>
<dbReference type="OrthoDB" id="3777052at2759"/>
<keyword evidence="2" id="KW-1185">Reference proteome</keyword>